<name>A0A8J2ENC4_COTCN</name>
<dbReference type="OrthoDB" id="7698488at2759"/>
<dbReference type="AlphaFoldDB" id="A0A8J2ENC4"/>
<evidence type="ECO:0000313" key="1">
    <source>
        <dbReference type="EMBL" id="CAG5075355.1"/>
    </source>
</evidence>
<sequence>MDFYLTHKTVTEFLNEWPILNDLRGKDLISLHFLSMYPNKANLLRSGWSTFIDRIKTLRSLKYAGDETIQEYKEIITTLGNGEETINLKFVIELLMLPYLVPPKGRNSKKIKHSKKEASNTIVLFVENPGDIETEIEKQRTRAYNKHDTVQPYVLIQGNMTEHNQVLLVVDEIKYQFTSAITACDCLFKCYHVFGAQYPKDSNHIYLLIQRCLFKIKTQYDVLPSTIIDIDQTFDRL</sequence>
<evidence type="ECO:0000313" key="2">
    <source>
        <dbReference type="Proteomes" id="UP000786811"/>
    </source>
</evidence>
<protein>
    <submittedName>
        <fullName evidence="1">Uncharacterized protein</fullName>
    </submittedName>
</protein>
<dbReference type="EMBL" id="CAJNRD030001116">
    <property type="protein sequence ID" value="CAG5075355.1"/>
    <property type="molecule type" value="Genomic_DNA"/>
</dbReference>
<keyword evidence="2" id="KW-1185">Reference proteome</keyword>
<proteinExistence type="predicted"/>
<dbReference type="Proteomes" id="UP000786811">
    <property type="component" value="Unassembled WGS sequence"/>
</dbReference>
<reference evidence="1" key="1">
    <citation type="submission" date="2021-04" db="EMBL/GenBank/DDBJ databases">
        <authorList>
            <person name="Chebbi M.A.C M."/>
        </authorList>
    </citation>
    <scope>NUCLEOTIDE SEQUENCE</scope>
</reference>
<organism evidence="1 2">
    <name type="scientific">Cotesia congregata</name>
    <name type="common">Parasitoid wasp</name>
    <name type="synonym">Apanteles congregatus</name>
    <dbReference type="NCBI Taxonomy" id="51543"/>
    <lineage>
        <taxon>Eukaryota</taxon>
        <taxon>Metazoa</taxon>
        <taxon>Ecdysozoa</taxon>
        <taxon>Arthropoda</taxon>
        <taxon>Hexapoda</taxon>
        <taxon>Insecta</taxon>
        <taxon>Pterygota</taxon>
        <taxon>Neoptera</taxon>
        <taxon>Endopterygota</taxon>
        <taxon>Hymenoptera</taxon>
        <taxon>Apocrita</taxon>
        <taxon>Ichneumonoidea</taxon>
        <taxon>Braconidae</taxon>
        <taxon>Microgastrinae</taxon>
        <taxon>Cotesia</taxon>
    </lineage>
</organism>
<comment type="caution">
    <text evidence="1">The sequence shown here is derived from an EMBL/GenBank/DDBJ whole genome shotgun (WGS) entry which is preliminary data.</text>
</comment>
<gene>
    <name evidence="1" type="ORF">HICCMSTLAB_LOCUS1509</name>
</gene>
<accession>A0A8J2ENC4</accession>